<organism evidence="2 3">
    <name type="scientific">Wenyingzhuangia gilva</name>
    <dbReference type="NCBI Taxonomy" id="3057677"/>
    <lineage>
        <taxon>Bacteria</taxon>
        <taxon>Pseudomonadati</taxon>
        <taxon>Bacteroidota</taxon>
        <taxon>Flavobacteriia</taxon>
        <taxon>Flavobacteriales</taxon>
        <taxon>Flavobacteriaceae</taxon>
        <taxon>Wenyingzhuangia</taxon>
    </lineage>
</organism>
<evidence type="ECO:0008006" key="4">
    <source>
        <dbReference type="Google" id="ProtNLM"/>
    </source>
</evidence>
<feature type="transmembrane region" description="Helical" evidence="1">
    <location>
        <begin position="74"/>
        <end position="94"/>
    </location>
</feature>
<dbReference type="Proteomes" id="UP001168642">
    <property type="component" value="Unassembled WGS sequence"/>
</dbReference>
<dbReference type="RefSeq" id="WP_302885274.1">
    <property type="nucleotide sequence ID" value="NZ_JAUMIT010000013.1"/>
</dbReference>
<gene>
    <name evidence="2" type="ORF">QVZ41_14035</name>
</gene>
<evidence type="ECO:0000313" key="3">
    <source>
        <dbReference type="Proteomes" id="UP001168642"/>
    </source>
</evidence>
<evidence type="ECO:0000313" key="2">
    <source>
        <dbReference type="EMBL" id="MDO3695967.1"/>
    </source>
</evidence>
<name>A0ABT8VVH1_9FLAO</name>
<feature type="transmembrane region" description="Helical" evidence="1">
    <location>
        <begin position="46"/>
        <end position="67"/>
    </location>
</feature>
<keyword evidence="1" id="KW-0812">Transmembrane</keyword>
<comment type="caution">
    <text evidence="2">The sequence shown here is derived from an EMBL/GenBank/DDBJ whole genome shotgun (WGS) entry which is preliminary data.</text>
</comment>
<sequence>MKLISKISILISIIGICIAISIQYNLFEGYQNATGKTRALYGIKQLMQLDYVFIGIISFIFSIISVFKKEKIKTIILTLSLSILSVLILVLELWKILQ</sequence>
<reference evidence="2" key="1">
    <citation type="submission" date="2023-07" db="EMBL/GenBank/DDBJ databases">
        <title>Wenyingzhuangia sp. chi5 genome sequencing and assembly.</title>
        <authorList>
            <person name="Park S."/>
        </authorList>
    </citation>
    <scope>NUCLEOTIDE SEQUENCE</scope>
    <source>
        <strain evidence="2">Chi5</strain>
    </source>
</reference>
<keyword evidence="1" id="KW-1133">Transmembrane helix</keyword>
<keyword evidence="1" id="KW-0472">Membrane</keyword>
<dbReference type="EMBL" id="JAUMIT010000013">
    <property type="protein sequence ID" value="MDO3695967.1"/>
    <property type="molecule type" value="Genomic_DNA"/>
</dbReference>
<evidence type="ECO:0000256" key="1">
    <source>
        <dbReference type="SAM" id="Phobius"/>
    </source>
</evidence>
<keyword evidence="3" id="KW-1185">Reference proteome</keyword>
<accession>A0ABT8VVH1</accession>
<feature type="transmembrane region" description="Helical" evidence="1">
    <location>
        <begin position="7"/>
        <end position="26"/>
    </location>
</feature>
<protein>
    <recommendedName>
        <fullName evidence="4">DUF3784 domain-containing protein</fullName>
    </recommendedName>
</protein>
<proteinExistence type="predicted"/>